<gene>
    <name evidence="2" type="ORF">Ari01nite_31140</name>
</gene>
<organism evidence="2 3">
    <name type="scientific">Paractinoplanes rishiriensis</name>
    <dbReference type="NCBI Taxonomy" id="1050105"/>
    <lineage>
        <taxon>Bacteria</taxon>
        <taxon>Bacillati</taxon>
        <taxon>Actinomycetota</taxon>
        <taxon>Actinomycetes</taxon>
        <taxon>Micromonosporales</taxon>
        <taxon>Micromonosporaceae</taxon>
        <taxon>Paractinoplanes</taxon>
    </lineage>
</organism>
<dbReference type="RefSeq" id="WP_203781938.1">
    <property type="nucleotide sequence ID" value="NZ_BOMV01000034.1"/>
</dbReference>
<proteinExistence type="predicted"/>
<feature type="transmembrane region" description="Helical" evidence="1">
    <location>
        <begin position="94"/>
        <end position="111"/>
    </location>
</feature>
<feature type="transmembrane region" description="Helical" evidence="1">
    <location>
        <begin position="20"/>
        <end position="41"/>
    </location>
</feature>
<keyword evidence="1" id="KW-0812">Transmembrane</keyword>
<dbReference type="EMBL" id="BOMV01000034">
    <property type="protein sequence ID" value="GIE95649.1"/>
    <property type="molecule type" value="Genomic_DNA"/>
</dbReference>
<keyword evidence="1" id="KW-0472">Membrane</keyword>
<keyword evidence="1" id="KW-1133">Transmembrane helix</keyword>
<protein>
    <submittedName>
        <fullName evidence="2">Uncharacterized protein</fullName>
    </submittedName>
</protein>
<dbReference type="AlphaFoldDB" id="A0A919MUS2"/>
<sequence>MTAIETGQRFGNGPLARAAALVHTLLVVQVLFLATGAAGLIPLVLLDRDVSNLPLVALCAVPVGPALSAAVYALRHRSTDLTDLTPARQFLRGYRMNAAGVLKLWVPWLAWETVLGVNLAHGWWPVPVVTLAVLAALWQANALVIASLYEFRARDTARLAGYFLLRRLVQTLGVAGLAVAAVAVVLFWSEAVLTLAAAGFAAALLRTCRPMRTEIEERFVR</sequence>
<keyword evidence="3" id="KW-1185">Reference proteome</keyword>
<feature type="transmembrane region" description="Helical" evidence="1">
    <location>
        <begin position="168"/>
        <end position="186"/>
    </location>
</feature>
<evidence type="ECO:0000313" key="2">
    <source>
        <dbReference type="EMBL" id="GIE95649.1"/>
    </source>
</evidence>
<feature type="transmembrane region" description="Helical" evidence="1">
    <location>
        <begin position="123"/>
        <end position="148"/>
    </location>
</feature>
<comment type="caution">
    <text evidence="2">The sequence shown here is derived from an EMBL/GenBank/DDBJ whole genome shotgun (WGS) entry which is preliminary data.</text>
</comment>
<accession>A0A919MUS2</accession>
<feature type="transmembrane region" description="Helical" evidence="1">
    <location>
        <begin position="53"/>
        <end position="74"/>
    </location>
</feature>
<reference evidence="2" key="1">
    <citation type="submission" date="2021-01" db="EMBL/GenBank/DDBJ databases">
        <title>Whole genome shotgun sequence of Actinoplanes rishiriensis NBRC 108556.</title>
        <authorList>
            <person name="Komaki H."/>
            <person name="Tamura T."/>
        </authorList>
    </citation>
    <scope>NUCLEOTIDE SEQUENCE</scope>
    <source>
        <strain evidence="2">NBRC 108556</strain>
    </source>
</reference>
<dbReference type="Proteomes" id="UP000636960">
    <property type="component" value="Unassembled WGS sequence"/>
</dbReference>
<name>A0A919MUS2_9ACTN</name>
<evidence type="ECO:0000313" key="3">
    <source>
        <dbReference type="Proteomes" id="UP000636960"/>
    </source>
</evidence>
<evidence type="ECO:0000256" key="1">
    <source>
        <dbReference type="SAM" id="Phobius"/>
    </source>
</evidence>
<feature type="transmembrane region" description="Helical" evidence="1">
    <location>
        <begin position="192"/>
        <end position="208"/>
    </location>
</feature>